<dbReference type="InterPro" id="IPR008775">
    <property type="entry name" value="Phytyl_CoA_dOase-like"/>
</dbReference>
<organism evidence="1 2">
    <name type="scientific">Cronartium quercuum f. sp. fusiforme G11</name>
    <dbReference type="NCBI Taxonomy" id="708437"/>
    <lineage>
        <taxon>Eukaryota</taxon>
        <taxon>Fungi</taxon>
        <taxon>Dikarya</taxon>
        <taxon>Basidiomycota</taxon>
        <taxon>Pucciniomycotina</taxon>
        <taxon>Pucciniomycetes</taxon>
        <taxon>Pucciniales</taxon>
        <taxon>Coleosporiaceae</taxon>
        <taxon>Cronartium</taxon>
    </lineage>
</organism>
<dbReference type="AlphaFoldDB" id="A0A9P6NP77"/>
<dbReference type="PANTHER" id="PTHR40470">
    <property type="entry name" value="PHYTANOYL-COA DIOXYGENASE FAMILY PROTEIN (AFU_ORTHOLOGUE AFUA_2G15850)"/>
    <property type="match status" value="1"/>
</dbReference>
<evidence type="ECO:0000313" key="1">
    <source>
        <dbReference type="EMBL" id="KAG0150761.1"/>
    </source>
</evidence>
<sequence length="313" mass="36167">MTILNTFDYNSKSDYTQLRSHYQSHGFVIIKGLLRDQHELERLRIAADLVTERTRSSKWPHKRTIGKQFPPWNQESDDVWGVQHIMHPELDQRAFLEFYFSTSLLNLVTGLTSSKELMLGLHNLLVEPIAHDHFELDWHRDSIKASTSEKEERVLLEAHLAAHPGIQWNLALYQDECLFVVPGSHNRIRTKEERLAEGNSEEPMPGSVNVKLEAGDIVFYDAQILHRASYDTNSKRRTLHGAHLDANTDIESSGGGIIQHFDKVKLFFQEDRFDESLRGIEGETEARKMVQRFVDWCKSVREAKMDGFVQNDV</sequence>
<keyword evidence="2" id="KW-1185">Reference proteome</keyword>
<dbReference type="EMBL" id="MU167217">
    <property type="protein sequence ID" value="KAG0150761.1"/>
    <property type="molecule type" value="Genomic_DNA"/>
</dbReference>
<evidence type="ECO:0000313" key="2">
    <source>
        <dbReference type="Proteomes" id="UP000886653"/>
    </source>
</evidence>
<reference evidence="1" key="1">
    <citation type="submission" date="2013-11" db="EMBL/GenBank/DDBJ databases">
        <title>Genome sequence of the fusiform rust pathogen reveals effectors for host alternation and coevolution with pine.</title>
        <authorList>
            <consortium name="DOE Joint Genome Institute"/>
            <person name="Smith K."/>
            <person name="Pendleton A."/>
            <person name="Kubisiak T."/>
            <person name="Anderson C."/>
            <person name="Salamov A."/>
            <person name="Aerts A."/>
            <person name="Riley R."/>
            <person name="Clum A."/>
            <person name="Lindquist E."/>
            <person name="Ence D."/>
            <person name="Campbell M."/>
            <person name="Kronenberg Z."/>
            <person name="Feau N."/>
            <person name="Dhillon B."/>
            <person name="Hamelin R."/>
            <person name="Burleigh J."/>
            <person name="Smith J."/>
            <person name="Yandell M."/>
            <person name="Nelson C."/>
            <person name="Grigoriev I."/>
            <person name="Davis J."/>
        </authorList>
    </citation>
    <scope>NUCLEOTIDE SEQUENCE</scope>
    <source>
        <strain evidence="1">G11</strain>
    </source>
</reference>
<dbReference type="PANTHER" id="PTHR40470:SF1">
    <property type="entry name" value="PHYTANOYL-COA DIOXYGENASE FAMILY PROTEIN (AFU_ORTHOLOGUE AFUA_2G15850)"/>
    <property type="match status" value="1"/>
</dbReference>
<name>A0A9P6NP77_9BASI</name>
<comment type="caution">
    <text evidence="1">The sequence shown here is derived from an EMBL/GenBank/DDBJ whole genome shotgun (WGS) entry which is preliminary data.</text>
</comment>
<protein>
    <recommendedName>
        <fullName evidence="3">Phytanoyl-CoA dioxygenase</fullName>
    </recommendedName>
</protein>
<evidence type="ECO:0008006" key="3">
    <source>
        <dbReference type="Google" id="ProtNLM"/>
    </source>
</evidence>
<dbReference type="Pfam" id="PF05721">
    <property type="entry name" value="PhyH"/>
    <property type="match status" value="1"/>
</dbReference>
<gene>
    <name evidence="1" type="ORF">CROQUDRAFT_668377</name>
</gene>
<dbReference type="OrthoDB" id="2106152at2759"/>
<dbReference type="SUPFAM" id="SSF51197">
    <property type="entry name" value="Clavaminate synthase-like"/>
    <property type="match status" value="1"/>
</dbReference>
<accession>A0A9P6NP77</accession>
<dbReference type="Proteomes" id="UP000886653">
    <property type="component" value="Unassembled WGS sequence"/>
</dbReference>
<dbReference type="Gene3D" id="2.60.120.620">
    <property type="entry name" value="q2cbj1_9rhob like domain"/>
    <property type="match status" value="1"/>
</dbReference>
<proteinExistence type="predicted"/>